<dbReference type="Proteomes" id="UP000694865">
    <property type="component" value="Unplaced"/>
</dbReference>
<evidence type="ECO:0000256" key="6">
    <source>
        <dbReference type="ARBA" id="ARBA00043742"/>
    </source>
</evidence>
<evidence type="ECO:0000256" key="8">
    <source>
        <dbReference type="ARBA" id="ARBA00048283"/>
    </source>
</evidence>
<dbReference type="EC" id="3.1.1.116" evidence="3"/>
<evidence type="ECO:0000256" key="10">
    <source>
        <dbReference type="ARBA" id="ARBA00048513"/>
    </source>
</evidence>
<comment type="catalytic activity">
    <reaction evidence="8">
        <text>1-octadecanoyl-2-(4Z,7Z,10Z,13Z,16Z,19Z-docosahexaenoyl)-sn-glycerol + H2O = 2-(4Z,7Z,10Z,13Z,16Z,19Z-docosahexaenoyl)-glycerol + octadecanoate + H(+)</text>
        <dbReference type="Rhea" id="RHEA:77107"/>
        <dbReference type="ChEBI" id="CHEBI:15377"/>
        <dbReference type="ChEBI" id="CHEBI:15378"/>
        <dbReference type="ChEBI" id="CHEBI:25629"/>
        <dbReference type="ChEBI" id="CHEBI:77129"/>
        <dbReference type="ChEBI" id="CHEBI:186738"/>
    </reaction>
</comment>
<evidence type="ECO:0000256" key="11">
    <source>
        <dbReference type="ARBA" id="ARBA00048919"/>
    </source>
</evidence>
<keyword evidence="2" id="KW-0378">Hydrolase</keyword>
<evidence type="ECO:0000313" key="13">
    <source>
        <dbReference type="Proteomes" id="UP000694865"/>
    </source>
</evidence>
<comment type="catalytic activity">
    <reaction evidence="11">
        <text>1-octadecanoyl-2-(5Z,8Z,11Z,14Z-eicosatetraenoyl)-sn-glycerol + H2O = 2-(5Z,8Z,11Z,14Z-eicosatetraenoyl)-glycerol + octadecanoate + H(+)</text>
        <dbReference type="Rhea" id="RHEA:38507"/>
        <dbReference type="ChEBI" id="CHEBI:15377"/>
        <dbReference type="ChEBI" id="CHEBI:15378"/>
        <dbReference type="ChEBI" id="CHEBI:25629"/>
        <dbReference type="ChEBI" id="CHEBI:52392"/>
        <dbReference type="ChEBI" id="CHEBI:75728"/>
    </reaction>
</comment>
<dbReference type="PANTHER" id="PTHR46118">
    <property type="entry name" value="PROTEIN ABHD11"/>
    <property type="match status" value="1"/>
</dbReference>
<evidence type="ECO:0000259" key="12">
    <source>
        <dbReference type="Pfam" id="PF00561"/>
    </source>
</evidence>
<reference evidence="14" key="1">
    <citation type="submission" date="2025-08" db="UniProtKB">
        <authorList>
            <consortium name="RefSeq"/>
        </authorList>
    </citation>
    <scope>IDENTIFICATION</scope>
    <source>
        <tissue evidence="14">Testes</tissue>
    </source>
</reference>
<dbReference type="RefSeq" id="XP_006817001.1">
    <property type="nucleotide sequence ID" value="XM_006816938.1"/>
</dbReference>
<dbReference type="Pfam" id="PF00561">
    <property type="entry name" value="Abhydrolase_1"/>
    <property type="match status" value="1"/>
</dbReference>
<dbReference type="SUPFAM" id="SSF53474">
    <property type="entry name" value="alpha/beta-Hydrolases"/>
    <property type="match status" value="1"/>
</dbReference>
<evidence type="ECO:0000313" key="14">
    <source>
        <dbReference type="RefSeq" id="XP_006817001.1"/>
    </source>
</evidence>
<sequence length="282" mass="31968">NDGDDPPILFLHGLFGNKSNFQSIAKHINRKTQRKTITVDARNHGDSPHSDEMSYSAMTADVLALLNSLKIQKCVLTGHSMGGKVSMVTALTEPDVIDKMIVVDISPSPSARSTIDFDTYIKAMRNLQFDHSLPRSTMRKYADQQLKPSVPNSRDRLFLLTNFTEISGHYCWRVNLNAIERQLRTLYDFDHFSSTYDGPALFIGGGNSPYISPKHYPEIKRLFPRSAVTHIEGAGHWVHSEKPWQFIETLIDFLNGSLLPSQFNSRTNLENSKIEIPYMVNR</sequence>
<protein>
    <recommendedName>
        <fullName evidence="7">sn-1-specific diacylglycerol lipase ABHD11</fullName>
        <ecNumber evidence="3">3.1.1.116</ecNumber>
    </recommendedName>
    <alternativeName>
        <fullName evidence="4">Alpha/beta hydrolase domain-containing protein 11</fullName>
    </alternativeName>
</protein>
<evidence type="ECO:0000256" key="4">
    <source>
        <dbReference type="ARBA" id="ARBA00042703"/>
    </source>
</evidence>
<evidence type="ECO:0000256" key="2">
    <source>
        <dbReference type="ARBA" id="ARBA00022801"/>
    </source>
</evidence>
<dbReference type="Gene3D" id="3.40.50.1820">
    <property type="entry name" value="alpha/beta hydrolase"/>
    <property type="match status" value="1"/>
</dbReference>
<evidence type="ECO:0000256" key="1">
    <source>
        <dbReference type="ARBA" id="ARBA00008645"/>
    </source>
</evidence>
<gene>
    <name evidence="14" type="primary">LOC100371722</name>
</gene>
<evidence type="ECO:0000256" key="3">
    <source>
        <dbReference type="ARBA" id="ARBA00026104"/>
    </source>
</evidence>
<evidence type="ECO:0000256" key="5">
    <source>
        <dbReference type="ARBA" id="ARBA00043667"/>
    </source>
</evidence>
<dbReference type="PANTHER" id="PTHR46118:SF4">
    <property type="entry name" value="PROTEIN ABHD11"/>
    <property type="match status" value="1"/>
</dbReference>
<dbReference type="InterPro" id="IPR000073">
    <property type="entry name" value="AB_hydrolase_1"/>
</dbReference>
<dbReference type="InterPro" id="IPR029058">
    <property type="entry name" value="AB_hydrolase_fold"/>
</dbReference>
<keyword evidence="13" id="KW-1185">Reference proteome</keyword>
<evidence type="ECO:0000256" key="7">
    <source>
        <dbReference type="ARBA" id="ARBA00044064"/>
    </source>
</evidence>
<comment type="catalytic activity">
    <reaction evidence="6">
        <text>a 1,3-diacyl-sn-glycerol + H2O = a 1-acyl-sn-glycerol + a fatty acid + H(+)</text>
        <dbReference type="Rhea" id="RHEA:38503"/>
        <dbReference type="ChEBI" id="CHEBI:15377"/>
        <dbReference type="ChEBI" id="CHEBI:15378"/>
        <dbReference type="ChEBI" id="CHEBI:28868"/>
        <dbReference type="ChEBI" id="CHEBI:64683"/>
        <dbReference type="ChEBI" id="CHEBI:77272"/>
    </reaction>
</comment>
<feature type="domain" description="AB hydrolase-1" evidence="12">
    <location>
        <begin position="6"/>
        <end position="243"/>
    </location>
</feature>
<organism evidence="13 14">
    <name type="scientific">Saccoglossus kowalevskii</name>
    <name type="common">Acorn worm</name>
    <dbReference type="NCBI Taxonomy" id="10224"/>
    <lineage>
        <taxon>Eukaryota</taxon>
        <taxon>Metazoa</taxon>
        <taxon>Hemichordata</taxon>
        <taxon>Enteropneusta</taxon>
        <taxon>Harrimaniidae</taxon>
        <taxon>Saccoglossus</taxon>
    </lineage>
</organism>
<proteinExistence type="inferred from homology"/>
<name>A0ABM0MAG0_SACKO</name>
<comment type="similarity">
    <text evidence="1">Belongs to the AB hydrolase superfamily.</text>
</comment>
<comment type="catalytic activity">
    <reaction evidence="5">
        <text>a 1,2-diacyl-sn-glycerol + H2O = a 2-acylglycerol + a fatty acid + H(+)</text>
        <dbReference type="Rhea" id="RHEA:33275"/>
        <dbReference type="ChEBI" id="CHEBI:15377"/>
        <dbReference type="ChEBI" id="CHEBI:15378"/>
        <dbReference type="ChEBI" id="CHEBI:17389"/>
        <dbReference type="ChEBI" id="CHEBI:17815"/>
        <dbReference type="ChEBI" id="CHEBI:28868"/>
        <dbReference type="EC" id="3.1.1.116"/>
    </reaction>
</comment>
<dbReference type="GeneID" id="100371722"/>
<evidence type="ECO:0000256" key="9">
    <source>
        <dbReference type="ARBA" id="ARBA00048504"/>
    </source>
</evidence>
<feature type="non-terminal residue" evidence="14">
    <location>
        <position position="1"/>
    </location>
</feature>
<comment type="catalytic activity">
    <reaction evidence="9">
        <text>1,2-didecanoylglycerol + H2O = decanoylglycerol + decanoate + H(+)</text>
        <dbReference type="Rhea" id="RHEA:48596"/>
        <dbReference type="ChEBI" id="CHEBI:11152"/>
        <dbReference type="ChEBI" id="CHEBI:15377"/>
        <dbReference type="ChEBI" id="CHEBI:15378"/>
        <dbReference type="ChEBI" id="CHEBI:27689"/>
        <dbReference type="ChEBI" id="CHEBI:90605"/>
    </reaction>
</comment>
<comment type="catalytic activity">
    <reaction evidence="10">
        <text>1-octadecanoyl-2-(9Z-octadecenoyl)-sn-glycerol + H2O = 2-(9Z-octadecenoyl)-glycerol + octadecanoate + H(+)</text>
        <dbReference type="Rhea" id="RHEA:77103"/>
        <dbReference type="ChEBI" id="CHEBI:15377"/>
        <dbReference type="ChEBI" id="CHEBI:15378"/>
        <dbReference type="ChEBI" id="CHEBI:25629"/>
        <dbReference type="ChEBI" id="CHEBI:73990"/>
        <dbReference type="ChEBI" id="CHEBI:75468"/>
    </reaction>
</comment>
<accession>A0ABM0MAG0</accession>